<sequence length="213" mass="23982">MKPRILLVCVLVLCAGAFIHFHNDLAVPLTRSLDEFPTTVGRWHMIHEWRFGSAILKNLKATGYVSRLYRDDRGREVELYLGYHDGGPDAGPIHSPRNCLPGGGWLQRVDKTVPVTLDGRKMKAVLAAYDKDDKTVTMLYWFQVSGKVVTNEYSLKLAEILGSMTSRRRDSAFVRMSTEISDRDGMAERALHDFAEAAYPEVEAFLPAPAARR</sequence>
<evidence type="ECO:0000259" key="1">
    <source>
        <dbReference type="Pfam" id="PF11984"/>
    </source>
</evidence>
<accession>A0ABZ2ITD8</accession>
<dbReference type="RefSeq" id="WP_338667645.1">
    <property type="nucleotide sequence ID" value="NZ_CP146609.1"/>
</dbReference>
<proteinExistence type="predicted"/>
<dbReference type="Pfam" id="PF11984">
    <property type="entry name" value="DUF3485"/>
    <property type="match status" value="1"/>
</dbReference>
<keyword evidence="3" id="KW-1185">Reference proteome</keyword>
<reference evidence="2 3" key="1">
    <citation type="submission" date="2024-03" db="EMBL/GenBank/DDBJ databases">
        <title>Phenotype and Genome Characterization of a Sulfate-Reducing Bacterium Pseudodesulfovibrio sp. strain 5S69, isolated from Petroleum Reservoir in Tatarstan (Russia).</title>
        <authorList>
            <person name="Bidzhieva S.K."/>
            <person name="Kadnikov V."/>
            <person name="Tourova T.P."/>
            <person name="Samigullina S.R."/>
            <person name="Sokolova D.S."/>
            <person name="Poltaraus A.B."/>
            <person name="Avtukh A.N."/>
            <person name="Tereshina V.M."/>
            <person name="Mardanov A.V."/>
            <person name="Nazina T.N."/>
        </authorList>
    </citation>
    <scope>NUCLEOTIDE SEQUENCE [LARGE SCALE GENOMIC DNA]</scope>
    <source>
        <strain evidence="2 3">5S69</strain>
    </source>
</reference>
<evidence type="ECO:0000313" key="3">
    <source>
        <dbReference type="Proteomes" id="UP001385389"/>
    </source>
</evidence>
<organism evidence="2 3">
    <name type="scientific">Pseudodesulfovibrio methanolicus</name>
    <dbReference type="NCBI Taxonomy" id="3126690"/>
    <lineage>
        <taxon>Bacteria</taxon>
        <taxon>Pseudomonadati</taxon>
        <taxon>Thermodesulfobacteriota</taxon>
        <taxon>Desulfovibrionia</taxon>
        <taxon>Desulfovibrionales</taxon>
        <taxon>Desulfovibrionaceae</taxon>
    </lineage>
</organism>
<feature type="domain" description="Methanolan biosynthesis EpsI" evidence="1">
    <location>
        <begin position="5"/>
        <end position="205"/>
    </location>
</feature>
<dbReference type="Proteomes" id="UP001385389">
    <property type="component" value="Chromosome"/>
</dbReference>
<dbReference type="EMBL" id="CP146609">
    <property type="protein sequence ID" value="WWX21971.1"/>
    <property type="molecule type" value="Genomic_DNA"/>
</dbReference>
<evidence type="ECO:0000313" key="2">
    <source>
        <dbReference type="EMBL" id="WWX21971.1"/>
    </source>
</evidence>
<name>A0ABZ2ITD8_9BACT</name>
<gene>
    <name evidence="2" type="primary">epsI</name>
    <name evidence="2" type="ORF">V8V93_16190</name>
</gene>
<dbReference type="InterPro" id="IPR014263">
    <property type="entry name" value="Methanolan_biosynth_EpsI"/>
</dbReference>
<protein>
    <submittedName>
        <fullName evidence="2">Exosortase C-terminal domain/associated protein EpsI</fullName>
    </submittedName>
</protein>
<dbReference type="NCBIfam" id="TIGR02914">
    <property type="entry name" value="EpsI_fam"/>
    <property type="match status" value="1"/>
</dbReference>